<dbReference type="GO" id="GO:0015079">
    <property type="term" value="F:potassium ion transmembrane transporter activity"/>
    <property type="evidence" value="ECO:0007669"/>
    <property type="project" value="InterPro"/>
</dbReference>
<dbReference type="EMBL" id="FQZR01000008">
    <property type="protein sequence ID" value="SHJ60462.1"/>
    <property type="molecule type" value="Genomic_DNA"/>
</dbReference>
<dbReference type="Pfam" id="PF02254">
    <property type="entry name" value="TrkA_N"/>
    <property type="match status" value="1"/>
</dbReference>
<evidence type="ECO:0000256" key="5">
    <source>
        <dbReference type="ARBA" id="ARBA00023027"/>
    </source>
</evidence>
<keyword evidence="4" id="KW-0630">Potassium</keyword>
<dbReference type="PRINTS" id="PR00335">
    <property type="entry name" value="KUPTAKETRKA"/>
</dbReference>
<evidence type="ECO:0000313" key="9">
    <source>
        <dbReference type="EMBL" id="SHJ60462.1"/>
    </source>
</evidence>
<dbReference type="Gene3D" id="3.40.50.720">
    <property type="entry name" value="NAD(P)-binding Rossmann-like Domain"/>
    <property type="match status" value="1"/>
</dbReference>
<dbReference type="SUPFAM" id="SSF116726">
    <property type="entry name" value="TrkA C-terminal domain-like"/>
    <property type="match status" value="1"/>
</dbReference>
<keyword evidence="6" id="KW-0406">Ion transport</keyword>
<dbReference type="InterPro" id="IPR036291">
    <property type="entry name" value="NAD(P)-bd_dom_sf"/>
</dbReference>
<protein>
    <recommendedName>
        <fullName evidence="1">Trk system potassium uptake protein TrkA</fullName>
    </recommendedName>
</protein>
<reference evidence="9 10" key="1">
    <citation type="submission" date="2016-11" db="EMBL/GenBank/DDBJ databases">
        <authorList>
            <person name="Varghese N."/>
            <person name="Submissions S."/>
        </authorList>
    </citation>
    <scope>NUCLEOTIDE SEQUENCE [LARGE SCALE GENOMIC DNA]</scope>
    <source>
        <strain evidence="9 10">DSM 17919</strain>
    </source>
</reference>
<evidence type="ECO:0000259" key="7">
    <source>
        <dbReference type="PROSITE" id="PS51201"/>
    </source>
</evidence>
<dbReference type="AlphaFoldDB" id="A0A8G2FBZ5"/>
<organism evidence="9 10">
    <name type="scientific">Halodesulfovibrio aestuarii</name>
    <dbReference type="NCBI Taxonomy" id="126333"/>
    <lineage>
        <taxon>Bacteria</taxon>
        <taxon>Pseudomonadati</taxon>
        <taxon>Thermodesulfobacteriota</taxon>
        <taxon>Desulfovibrionia</taxon>
        <taxon>Desulfovibrionales</taxon>
        <taxon>Desulfovibrionaceae</taxon>
        <taxon>Halodesulfovibrio</taxon>
    </lineage>
</organism>
<dbReference type="RefSeq" id="WP_019999407.1">
    <property type="nucleotide sequence ID" value="NZ_CP192219.1"/>
</dbReference>
<proteinExistence type="predicted"/>
<evidence type="ECO:0000313" key="10">
    <source>
        <dbReference type="Proteomes" id="UP000184001"/>
    </source>
</evidence>
<dbReference type="InterPro" id="IPR050721">
    <property type="entry name" value="Trk_Ktr_HKT_K-transport"/>
</dbReference>
<dbReference type="PROSITE" id="PS51201">
    <property type="entry name" value="RCK_N"/>
    <property type="match status" value="1"/>
</dbReference>
<sequence length="223" mass="24969">MRTVFIGAGQVSIETAKALVEKSHEVIIVENDKTKIDELSDDMDCSFLLGDGSRPDILREVNPEHTDILFCLTDSDQSNVIASLVGRSLGFKRIVTSIRDKQFAGICHELGLTDTIIPSRTISRYLVDMVGGSKNVELSTVLKDEARFFMFIAEEEDAVVVNKLKLPVDARVVCYYREGKFAHANEDTALRAGDEIVILTHSKSLNELEKRWQPKLQKENPSE</sequence>
<dbReference type="PANTHER" id="PTHR43833">
    <property type="entry name" value="POTASSIUM CHANNEL PROTEIN 2-RELATED-RELATED"/>
    <property type="match status" value="1"/>
</dbReference>
<gene>
    <name evidence="9" type="ORF">SAMN05660830_02808</name>
</gene>
<name>A0A8G2FBZ5_9BACT</name>
<feature type="domain" description="RCK N-terminal" evidence="7">
    <location>
        <begin position="1"/>
        <end position="117"/>
    </location>
</feature>
<dbReference type="InterPro" id="IPR006036">
    <property type="entry name" value="K_uptake_TrkA"/>
</dbReference>
<evidence type="ECO:0000256" key="4">
    <source>
        <dbReference type="ARBA" id="ARBA00022958"/>
    </source>
</evidence>
<evidence type="ECO:0000256" key="2">
    <source>
        <dbReference type="ARBA" id="ARBA00022448"/>
    </source>
</evidence>
<feature type="domain" description="RCK C-terminal" evidence="8">
    <location>
        <begin position="136"/>
        <end position="214"/>
    </location>
</feature>
<dbReference type="GO" id="GO:0005886">
    <property type="term" value="C:plasma membrane"/>
    <property type="evidence" value="ECO:0007669"/>
    <property type="project" value="InterPro"/>
</dbReference>
<evidence type="ECO:0000256" key="3">
    <source>
        <dbReference type="ARBA" id="ARBA00022538"/>
    </source>
</evidence>
<dbReference type="InterPro" id="IPR036721">
    <property type="entry name" value="RCK_C_sf"/>
</dbReference>
<evidence type="ECO:0000259" key="8">
    <source>
        <dbReference type="PROSITE" id="PS51202"/>
    </source>
</evidence>
<dbReference type="SUPFAM" id="SSF51735">
    <property type="entry name" value="NAD(P)-binding Rossmann-fold domains"/>
    <property type="match status" value="1"/>
</dbReference>
<dbReference type="PROSITE" id="PS51202">
    <property type="entry name" value="RCK_C"/>
    <property type="match status" value="1"/>
</dbReference>
<dbReference type="Proteomes" id="UP000184001">
    <property type="component" value="Unassembled WGS sequence"/>
</dbReference>
<evidence type="ECO:0000256" key="1">
    <source>
        <dbReference type="ARBA" id="ARBA00017378"/>
    </source>
</evidence>
<dbReference type="InterPro" id="IPR006037">
    <property type="entry name" value="RCK_C"/>
</dbReference>
<accession>A0A8G2FBZ5</accession>
<keyword evidence="2" id="KW-0813">Transport</keyword>
<dbReference type="InterPro" id="IPR003148">
    <property type="entry name" value="RCK_N"/>
</dbReference>
<evidence type="ECO:0000256" key="6">
    <source>
        <dbReference type="ARBA" id="ARBA00023065"/>
    </source>
</evidence>
<keyword evidence="3" id="KW-0633">Potassium transport</keyword>
<comment type="caution">
    <text evidence="9">The sequence shown here is derived from an EMBL/GenBank/DDBJ whole genome shotgun (WGS) entry which is preliminary data.</text>
</comment>
<dbReference type="Gene3D" id="3.30.70.1450">
    <property type="entry name" value="Regulator of K+ conductance, C-terminal domain"/>
    <property type="match status" value="1"/>
</dbReference>
<keyword evidence="5" id="KW-0520">NAD</keyword>
<dbReference type="PANTHER" id="PTHR43833:SF5">
    <property type="entry name" value="TRK SYSTEM POTASSIUM UPTAKE PROTEIN TRKA"/>
    <property type="match status" value="1"/>
</dbReference>